<gene>
    <name evidence="1" type="ORF">UFOVP383_24</name>
</gene>
<organism evidence="1">
    <name type="scientific">uncultured Caudovirales phage</name>
    <dbReference type="NCBI Taxonomy" id="2100421"/>
    <lineage>
        <taxon>Viruses</taxon>
        <taxon>Duplodnaviria</taxon>
        <taxon>Heunggongvirae</taxon>
        <taxon>Uroviricota</taxon>
        <taxon>Caudoviricetes</taxon>
        <taxon>Peduoviridae</taxon>
        <taxon>Maltschvirus</taxon>
        <taxon>Maltschvirus maltsch</taxon>
    </lineage>
</organism>
<accession>A0A6J7WZ82</accession>
<name>A0A6J7WZ82_9CAUD</name>
<dbReference type="EMBL" id="LR798321">
    <property type="protein sequence ID" value="CAB5223326.1"/>
    <property type="molecule type" value="Genomic_DNA"/>
</dbReference>
<reference evidence="1" key="1">
    <citation type="submission" date="2020-05" db="EMBL/GenBank/DDBJ databases">
        <authorList>
            <person name="Chiriac C."/>
            <person name="Salcher M."/>
            <person name="Ghai R."/>
            <person name="Kavagutti S V."/>
        </authorList>
    </citation>
    <scope>NUCLEOTIDE SEQUENCE</scope>
</reference>
<protein>
    <submittedName>
        <fullName evidence="1">Uncharacterized protein</fullName>
    </submittedName>
</protein>
<sequence>MTTTALVNALLYQLTKWLIERKPALAFHPLIIRLLAWCKPDWEQWKVSKTMESVDKQAVALVEQWEQKEKKDEEDLLVAKAKALLPKATVEPIEAAVPSVMILHDAPPNASDAIKALGGEMRIASSFSIDNN</sequence>
<proteinExistence type="predicted"/>
<evidence type="ECO:0000313" key="1">
    <source>
        <dbReference type="EMBL" id="CAB5223326.1"/>
    </source>
</evidence>